<dbReference type="PROSITE" id="PS50886">
    <property type="entry name" value="TRBD"/>
    <property type="match status" value="1"/>
</dbReference>
<gene>
    <name evidence="15" type="primary">pheT</name>
    <name evidence="20" type="ORF">Y882_01240</name>
</gene>
<evidence type="ECO:0000256" key="7">
    <source>
        <dbReference type="ARBA" id="ARBA00022723"/>
    </source>
</evidence>
<dbReference type="Pfam" id="PF01588">
    <property type="entry name" value="tRNA_bind"/>
    <property type="match status" value="1"/>
</dbReference>
<dbReference type="GO" id="GO:0000287">
    <property type="term" value="F:magnesium ion binding"/>
    <property type="evidence" value="ECO:0007669"/>
    <property type="project" value="UniProtKB-UniRule"/>
</dbReference>
<dbReference type="Pfam" id="PF17759">
    <property type="entry name" value="tRNA_synthFbeta"/>
    <property type="match status" value="1"/>
</dbReference>
<dbReference type="PANTHER" id="PTHR10947">
    <property type="entry name" value="PHENYLALANYL-TRNA SYNTHETASE BETA CHAIN AND LEUCINE-RICH REPEAT-CONTAINING PROTEIN 47"/>
    <property type="match status" value="1"/>
</dbReference>
<dbReference type="GO" id="GO:0006432">
    <property type="term" value="P:phenylalanyl-tRNA aminoacylation"/>
    <property type="evidence" value="ECO:0007669"/>
    <property type="project" value="UniProtKB-UniRule"/>
</dbReference>
<evidence type="ECO:0000256" key="4">
    <source>
        <dbReference type="ARBA" id="ARBA00022490"/>
    </source>
</evidence>
<dbReference type="FunFam" id="3.30.70.380:FF:000001">
    <property type="entry name" value="Phenylalanine--tRNA ligase beta subunit"/>
    <property type="match status" value="1"/>
</dbReference>
<dbReference type="Pfam" id="PF03147">
    <property type="entry name" value="FDX-ACB"/>
    <property type="match status" value="1"/>
</dbReference>
<feature type="domain" description="TRNA-binding" evidence="17">
    <location>
        <begin position="39"/>
        <end position="148"/>
    </location>
</feature>
<dbReference type="GO" id="GO:0000049">
    <property type="term" value="F:tRNA binding"/>
    <property type="evidence" value="ECO:0007669"/>
    <property type="project" value="UniProtKB-UniRule"/>
</dbReference>
<dbReference type="SUPFAM" id="SSF56037">
    <property type="entry name" value="PheT/TilS domain"/>
    <property type="match status" value="1"/>
</dbReference>
<sequence>MKFSENWLRELVEIQADRATLSHALTMAGLEVEELTPLGEGLDGVVVAEIIGAEKHPEADRLQVCKVDAGQGEPLQIVCGAPNARVGIKVPLAMVGATLPGGINIKAAKLRGVESFGMLCSAKELGIDADASGLLELPADAPVGKPLAAYLGLPDASFELKLTPNRPDCLGLYGLAHDVAALFGSRVKTGEQAAAPVSSEARRGIRLEAGADAPRYLGRIIEGIDAKARTPLWLAERLRRAGLRPISAVVDVTNYVMLELGQPLHAFDNDTLHGDIVVRHACDGETLKLLDSSEAKLDPGFVLIAYATSGLAVAGVMGGFDSRVTDDTRNVFLESAHFAPAAIMGRARKLGMHTDASHRFERGVDPALPQRALERATELLLAIAGGKAGPVLIAENLADLPTPATVVLRRARLKRVLGIEVADAEVVRIFTALGMKVVPQADGWQVTAPSSRFDIEREEDLIEEVARIHGYDNIPTHTPAGALTLAAEPEARLNELAVREQLAARGYYEAVNLAFIGNDVLQRWGMTEQLVPLANPLSAELAIMRPSLLPGLIVALSHNRARQQERVRLFELGRTFRISAEAAARKHAPTETPTLSIVASGIAHAEQWGEASRTLDFHDIKGDLDALIAWGGEPDRWAFHADGLPGWLHPGRGARVARDGQTVGYLGALHPQLAKALDLGADVHVLELELDPVLARRLPKAVAVPRFPSVRRDIAVDVPEEVSWSQIEQVVRTTLGGQLKELRLFDRYSGKGVELGRKSLAMGLILQDASRTLTDDDADRNIREAVGALEMACKAKLRG</sequence>
<dbReference type="InterPro" id="IPR002547">
    <property type="entry name" value="tRNA-bd_dom"/>
</dbReference>
<evidence type="ECO:0000259" key="17">
    <source>
        <dbReference type="PROSITE" id="PS50886"/>
    </source>
</evidence>
<evidence type="ECO:0000256" key="14">
    <source>
        <dbReference type="ARBA" id="ARBA00049255"/>
    </source>
</evidence>
<evidence type="ECO:0000256" key="12">
    <source>
        <dbReference type="ARBA" id="ARBA00022917"/>
    </source>
</evidence>
<keyword evidence="8 15" id="KW-0547">Nucleotide-binding</keyword>
<feature type="domain" description="FDX-ACB" evidence="18">
    <location>
        <begin position="705"/>
        <end position="798"/>
    </location>
</feature>
<keyword evidence="7 15" id="KW-0479">Metal-binding</keyword>
<keyword evidence="11 16" id="KW-0694">RNA-binding</keyword>
<dbReference type="NCBIfam" id="TIGR00472">
    <property type="entry name" value="pheT_bact"/>
    <property type="match status" value="1"/>
</dbReference>
<keyword evidence="13 15" id="KW-0030">Aminoacyl-tRNA synthetase</keyword>
<comment type="catalytic activity">
    <reaction evidence="14 15">
        <text>tRNA(Phe) + L-phenylalanine + ATP = L-phenylalanyl-tRNA(Phe) + AMP + diphosphate + H(+)</text>
        <dbReference type="Rhea" id="RHEA:19413"/>
        <dbReference type="Rhea" id="RHEA-COMP:9668"/>
        <dbReference type="Rhea" id="RHEA-COMP:9699"/>
        <dbReference type="ChEBI" id="CHEBI:15378"/>
        <dbReference type="ChEBI" id="CHEBI:30616"/>
        <dbReference type="ChEBI" id="CHEBI:33019"/>
        <dbReference type="ChEBI" id="CHEBI:58095"/>
        <dbReference type="ChEBI" id="CHEBI:78442"/>
        <dbReference type="ChEBI" id="CHEBI:78531"/>
        <dbReference type="ChEBI" id="CHEBI:456215"/>
        <dbReference type="EC" id="6.1.1.20"/>
    </reaction>
</comment>
<evidence type="ECO:0000256" key="13">
    <source>
        <dbReference type="ARBA" id="ARBA00023146"/>
    </source>
</evidence>
<dbReference type="SUPFAM" id="SSF50249">
    <property type="entry name" value="Nucleic acid-binding proteins"/>
    <property type="match status" value="1"/>
</dbReference>
<dbReference type="AlphaFoldDB" id="A0A0G9H8B0"/>
<dbReference type="Gene3D" id="2.40.50.140">
    <property type="entry name" value="Nucleic acid-binding proteins"/>
    <property type="match status" value="1"/>
</dbReference>
<name>A0A0G9H8B0_9GAMM</name>
<dbReference type="GO" id="GO:0009328">
    <property type="term" value="C:phenylalanine-tRNA ligase complex"/>
    <property type="evidence" value="ECO:0007669"/>
    <property type="project" value="TreeGrafter"/>
</dbReference>
<dbReference type="OrthoDB" id="9805455at2"/>
<feature type="binding site" evidence="15">
    <location>
        <position position="463"/>
    </location>
    <ligand>
        <name>Mg(2+)</name>
        <dbReference type="ChEBI" id="CHEBI:18420"/>
        <note>shared with alpha subunit</note>
    </ligand>
</feature>
<dbReference type="Gene3D" id="3.30.930.10">
    <property type="entry name" value="Bira Bifunctional Protein, Domain 2"/>
    <property type="match status" value="1"/>
</dbReference>
<accession>A0A0G9H8B0</accession>
<dbReference type="STRING" id="1440762.Y882_01240"/>
<feature type="binding site" evidence="15">
    <location>
        <position position="454"/>
    </location>
    <ligand>
        <name>Mg(2+)</name>
        <dbReference type="ChEBI" id="CHEBI:18420"/>
        <note>shared with alpha subunit</note>
    </ligand>
</feature>
<comment type="subcellular location">
    <subcellularLocation>
        <location evidence="1 15">Cytoplasm</location>
    </subcellularLocation>
</comment>
<dbReference type="SMART" id="SM00896">
    <property type="entry name" value="FDX-ACB"/>
    <property type="match status" value="1"/>
</dbReference>
<keyword evidence="10 15" id="KW-0460">Magnesium</keyword>
<keyword evidence="6 15" id="KW-0436">Ligase</keyword>
<proteinExistence type="inferred from homology"/>
<dbReference type="EC" id="6.1.1.20" evidence="15"/>
<dbReference type="HAMAP" id="MF_00283">
    <property type="entry name" value="Phe_tRNA_synth_beta1"/>
    <property type="match status" value="1"/>
</dbReference>
<evidence type="ECO:0000256" key="11">
    <source>
        <dbReference type="ARBA" id="ARBA00022884"/>
    </source>
</evidence>
<reference evidence="20 21" key="1">
    <citation type="journal article" date="2015" name="Antonie Van Leeuwenhoek">
        <title>A phylogenomic and molecular marker based taxonomic framework for the order Xanthomonadales: proposal to transfer the families Algiphilaceae and Solimonadaceae to the order Nevskiales ord. nov. and to create a new family within the order Xanthomonadales, the family Rhodanobacteraceae fam. nov., containing the genus Rhodanobacter and its closest relatives.</title>
        <authorList>
            <person name="Naushad S."/>
            <person name="Adeolu M."/>
            <person name="Wong S."/>
            <person name="Sohail M."/>
            <person name="Schellhorn H.E."/>
            <person name="Gupta R.S."/>
        </authorList>
    </citation>
    <scope>NUCLEOTIDE SEQUENCE [LARGE SCALE GENOMIC DNA]</scope>
    <source>
        <strain evidence="20 21">DSM 16301</strain>
    </source>
</reference>
<dbReference type="InterPro" id="IPR005146">
    <property type="entry name" value="B3/B4_tRNA-bd"/>
</dbReference>
<dbReference type="InterPro" id="IPR004532">
    <property type="entry name" value="Phe-tRNA-ligase_IIc_bsu_bact"/>
</dbReference>
<dbReference type="PROSITE" id="PS51447">
    <property type="entry name" value="FDX_ACB"/>
    <property type="match status" value="1"/>
</dbReference>
<dbReference type="Pfam" id="PF03483">
    <property type="entry name" value="B3_4"/>
    <property type="match status" value="1"/>
</dbReference>
<dbReference type="CDD" id="cd00769">
    <property type="entry name" value="PheRS_beta_core"/>
    <property type="match status" value="1"/>
</dbReference>
<dbReference type="InterPro" id="IPR041616">
    <property type="entry name" value="PheRS_beta_core"/>
</dbReference>
<dbReference type="PROSITE" id="PS51483">
    <property type="entry name" value="B5"/>
    <property type="match status" value="1"/>
</dbReference>
<organism evidence="20 21">
    <name type="scientific">Dyella japonica DSM 16301</name>
    <dbReference type="NCBI Taxonomy" id="1440762"/>
    <lineage>
        <taxon>Bacteria</taxon>
        <taxon>Pseudomonadati</taxon>
        <taxon>Pseudomonadota</taxon>
        <taxon>Gammaproteobacteria</taxon>
        <taxon>Lysobacterales</taxon>
        <taxon>Rhodanobacteraceae</taxon>
        <taxon>Dyella</taxon>
    </lineage>
</organism>
<dbReference type="InterPro" id="IPR005121">
    <property type="entry name" value="Fdx_antiC-bd"/>
</dbReference>
<dbReference type="InterPro" id="IPR033714">
    <property type="entry name" value="tRNA_bind_bactPheRS"/>
</dbReference>
<evidence type="ECO:0000256" key="1">
    <source>
        <dbReference type="ARBA" id="ARBA00004496"/>
    </source>
</evidence>
<dbReference type="InterPro" id="IPR005147">
    <property type="entry name" value="tRNA_synthase_B5-dom"/>
</dbReference>
<evidence type="ECO:0000256" key="6">
    <source>
        <dbReference type="ARBA" id="ARBA00022598"/>
    </source>
</evidence>
<dbReference type="Pfam" id="PF03484">
    <property type="entry name" value="B5"/>
    <property type="match status" value="1"/>
</dbReference>
<dbReference type="InterPro" id="IPR020825">
    <property type="entry name" value="Phe-tRNA_synthase-like_B3/B4"/>
</dbReference>
<comment type="caution">
    <text evidence="20">The sequence shown here is derived from an EMBL/GenBank/DDBJ whole genome shotgun (WGS) entry which is preliminary data.</text>
</comment>
<evidence type="ECO:0000256" key="2">
    <source>
        <dbReference type="ARBA" id="ARBA00008653"/>
    </source>
</evidence>
<dbReference type="FunFam" id="3.50.40.10:FF:000001">
    <property type="entry name" value="Phenylalanine--tRNA ligase beta subunit"/>
    <property type="match status" value="1"/>
</dbReference>
<feature type="binding site" evidence="15">
    <location>
        <position position="464"/>
    </location>
    <ligand>
        <name>Mg(2+)</name>
        <dbReference type="ChEBI" id="CHEBI:18420"/>
        <note>shared with alpha subunit</note>
    </ligand>
</feature>
<feature type="domain" description="B5" evidence="19">
    <location>
        <begin position="401"/>
        <end position="476"/>
    </location>
</feature>
<keyword evidence="9 15" id="KW-0067">ATP-binding</keyword>
<dbReference type="Proteomes" id="UP000035481">
    <property type="component" value="Unassembled WGS sequence"/>
</dbReference>
<feature type="binding site" evidence="15">
    <location>
        <position position="460"/>
    </location>
    <ligand>
        <name>Mg(2+)</name>
        <dbReference type="ChEBI" id="CHEBI:18420"/>
        <note>shared with alpha subunit</note>
    </ligand>
</feature>
<evidence type="ECO:0000256" key="15">
    <source>
        <dbReference type="HAMAP-Rule" id="MF_00283"/>
    </source>
</evidence>
<dbReference type="SUPFAM" id="SSF46955">
    <property type="entry name" value="Putative DNA-binding domain"/>
    <property type="match status" value="1"/>
</dbReference>
<dbReference type="InterPro" id="IPR009061">
    <property type="entry name" value="DNA-bd_dom_put_sf"/>
</dbReference>
<dbReference type="PATRIC" id="fig|1440762.4.peg.1000"/>
<dbReference type="Gene3D" id="3.50.40.10">
    <property type="entry name" value="Phenylalanyl-trna Synthetase, Chain B, domain 3"/>
    <property type="match status" value="1"/>
</dbReference>
<dbReference type="SUPFAM" id="SSF54991">
    <property type="entry name" value="Anticodon-binding domain of PheRS"/>
    <property type="match status" value="1"/>
</dbReference>
<dbReference type="SUPFAM" id="SSF55681">
    <property type="entry name" value="Class II aaRS and biotin synthetases"/>
    <property type="match status" value="1"/>
</dbReference>
<evidence type="ECO:0000256" key="8">
    <source>
        <dbReference type="ARBA" id="ARBA00022741"/>
    </source>
</evidence>
<dbReference type="NCBIfam" id="NF045760">
    <property type="entry name" value="YtpR"/>
    <property type="match status" value="1"/>
</dbReference>
<evidence type="ECO:0000256" key="16">
    <source>
        <dbReference type="PROSITE-ProRule" id="PRU00209"/>
    </source>
</evidence>
<dbReference type="FunFam" id="2.40.50.140:FF:000045">
    <property type="entry name" value="Phenylalanine--tRNA ligase beta subunit"/>
    <property type="match status" value="1"/>
</dbReference>
<dbReference type="EMBL" id="JPLA01000002">
    <property type="protein sequence ID" value="KLD66050.1"/>
    <property type="molecule type" value="Genomic_DNA"/>
</dbReference>
<keyword evidence="5 16" id="KW-0820">tRNA-binding</keyword>
<dbReference type="GO" id="GO:0004826">
    <property type="term" value="F:phenylalanine-tRNA ligase activity"/>
    <property type="evidence" value="ECO:0007669"/>
    <property type="project" value="UniProtKB-UniRule"/>
</dbReference>
<dbReference type="InterPro" id="IPR012340">
    <property type="entry name" value="NA-bd_OB-fold"/>
</dbReference>
<evidence type="ECO:0000256" key="9">
    <source>
        <dbReference type="ARBA" id="ARBA00022840"/>
    </source>
</evidence>
<dbReference type="FunFam" id="3.30.56.10:FF:000002">
    <property type="entry name" value="Phenylalanine--tRNA ligase beta subunit"/>
    <property type="match status" value="1"/>
</dbReference>
<dbReference type="SMART" id="SM00874">
    <property type="entry name" value="B5"/>
    <property type="match status" value="1"/>
</dbReference>
<evidence type="ECO:0000256" key="5">
    <source>
        <dbReference type="ARBA" id="ARBA00022555"/>
    </source>
</evidence>
<evidence type="ECO:0000256" key="3">
    <source>
        <dbReference type="ARBA" id="ARBA00011209"/>
    </source>
</evidence>
<dbReference type="Gene3D" id="3.30.56.10">
    <property type="match status" value="2"/>
</dbReference>
<comment type="similarity">
    <text evidence="2 15">Belongs to the phenylalanyl-tRNA synthetase beta subunit family. Type 1 subfamily.</text>
</comment>
<dbReference type="SMART" id="SM00873">
    <property type="entry name" value="B3_4"/>
    <property type="match status" value="1"/>
</dbReference>
<evidence type="ECO:0000313" key="21">
    <source>
        <dbReference type="Proteomes" id="UP000035481"/>
    </source>
</evidence>
<keyword evidence="12 15" id="KW-0648">Protein biosynthesis</keyword>
<dbReference type="InterPro" id="IPR036690">
    <property type="entry name" value="Fdx_antiC-bd_sf"/>
</dbReference>
<evidence type="ECO:0000313" key="20">
    <source>
        <dbReference type="EMBL" id="KLD66050.1"/>
    </source>
</evidence>
<evidence type="ECO:0000256" key="10">
    <source>
        <dbReference type="ARBA" id="ARBA00022842"/>
    </source>
</evidence>
<protein>
    <recommendedName>
        <fullName evidence="15">Phenylalanine--tRNA ligase beta subunit</fullName>
        <ecNumber evidence="15">6.1.1.20</ecNumber>
    </recommendedName>
    <alternativeName>
        <fullName evidence="15">Phenylalanyl-tRNA synthetase beta subunit</fullName>
        <shortName evidence="15">PheRS</shortName>
    </alternativeName>
</protein>
<dbReference type="CDD" id="cd02796">
    <property type="entry name" value="tRNA_bind_bactPheRS"/>
    <property type="match status" value="1"/>
</dbReference>
<dbReference type="Gene3D" id="3.30.70.380">
    <property type="entry name" value="Ferrodoxin-fold anticodon-binding domain"/>
    <property type="match status" value="1"/>
</dbReference>
<dbReference type="InterPro" id="IPR045864">
    <property type="entry name" value="aa-tRNA-synth_II/BPL/LPL"/>
</dbReference>
<dbReference type="RefSeq" id="WP_046970035.1">
    <property type="nucleotide sequence ID" value="NZ_JPLA01000002.1"/>
</dbReference>
<evidence type="ECO:0000259" key="19">
    <source>
        <dbReference type="PROSITE" id="PS51483"/>
    </source>
</evidence>
<comment type="subunit">
    <text evidence="3 15">Tetramer of two alpha and two beta subunits.</text>
</comment>
<dbReference type="PANTHER" id="PTHR10947:SF0">
    <property type="entry name" value="PHENYLALANINE--TRNA LIGASE BETA SUBUNIT"/>
    <property type="match status" value="1"/>
</dbReference>
<dbReference type="InterPro" id="IPR045060">
    <property type="entry name" value="Phe-tRNA-ligase_IIc_bsu"/>
</dbReference>
<evidence type="ECO:0000259" key="18">
    <source>
        <dbReference type="PROSITE" id="PS51447"/>
    </source>
</evidence>
<dbReference type="GO" id="GO:0005524">
    <property type="term" value="F:ATP binding"/>
    <property type="evidence" value="ECO:0007669"/>
    <property type="project" value="UniProtKB-UniRule"/>
</dbReference>
<keyword evidence="4 15" id="KW-0963">Cytoplasm</keyword>
<comment type="cofactor">
    <cofactor evidence="15">
        <name>Mg(2+)</name>
        <dbReference type="ChEBI" id="CHEBI:18420"/>
    </cofactor>
    <text evidence="15">Binds 2 magnesium ions per tetramer.</text>
</comment>